<comment type="caution">
    <text evidence="2">The sequence shown here is derived from an EMBL/GenBank/DDBJ whole genome shotgun (WGS) entry which is preliminary data.</text>
</comment>
<evidence type="ECO:0000256" key="1">
    <source>
        <dbReference type="ARBA" id="ARBA00001050"/>
    </source>
</evidence>
<dbReference type="Gene3D" id="3.20.20.60">
    <property type="entry name" value="Phosphoenolpyruvate-binding domains"/>
    <property type="match status" value="1"/>
</dbReference>
<name>A0ABR3WXU8_9PEZI</name>
<protein>
    <submittedName>
        <fullName evidence="2">Uncharacterized protein</fullName>
    </submittedName>
</protein>
<accession>A0ABR3WXU8</accession>
<dbReference type="PROSITE" id="PS00161">
    <property type="entry name" value="ISOCITRATE_LYASE"/>
    <property type="match status" value="1"/>
</dbReference>
<dbReference type="PANTHER" id="PTHR42905">
    <property type="entry name" value="PHOSPHOENOLPYRUVATE CARBOXYLASE"/>
    <property type="match status" value="1"/>
</dbReference>
<dbReference type="InterPro" id="IPR040442">
    <property type="entry name" value="Pyrv_kinase-like_dom_sf"/>
</dbReference>
<dbReference type="Pfam" id="PF13714">
    <property type="entry name" value="PEP_mutase"/>
    <property type="match status" value="1"/>
</dbReference>
<dbReference type="InterPro" id="IPR018523">
    <property type="entry name" value="Isocitrate_lyase_ph_CS"/>
</dbReference>
<dbReference type="InterPro" id="IPR039556">
    <property type="entry name" value="ICL/PEPM"/>
</dbReference>
<dbReference type="PANTHER" id="PTHR42905:SF2">
    <property type="entry name" value="PHOSPHOENOLPYRUVATE CARBOXYLASE FAMILY PROTEIN"/>
    <property type="match status" value="1"/>
</dbReference>
<evidence type="ECO:0000313" key="3">
    <source>
        <dbReference type="Proteomes" id="UP001583177"/>
    </source>
</evidence>
<keyword evidence="3" id="KW-1185">Reference proteome</keyword>
<comment type="catalytic activity">
    <reaction evidence="1">
        <text>(2S,3R)-3-hydroxybutane-1,2,3-tricarboxylate = pyruvate + succinate</text>
        <dbReference type="Rhea" id="RHEA:16809"/>
        <dbReference type="ChEBI" id="CHEBI:15361"/>
        <dbReference type="ChEBI" id="CHEBI:30031"/>
        <dbReference type="ChEBI" id="CHEBI:57429"/>
        <dbReference type="EC" id="4.1.3.30"/>
    </reaction>
</comment>
<dbReference type="CDD" id="cd00377">
    <property type="entry name" value="ICL_PEPM"/>
    <property type="match status" value="1"/>
</dbReference>
<reference evidence="2 3" key="1">
    <citation type="journal article" date="2024" name="IMA Fungus">
        <title>IMA Genome - F19 : A genome assembly and annotation guide to empower mycologists, including annotated draft genome sequences of Ceratocystis pirilliformis, Diaporthe australafricana, Fusarium ophioides, Paecilomyces lecythidis, and Sporothrix stenoceras.</title>
        <authorList>
            <person name="Aylward J."/>
            <person name="Wilson A.M."/>
            <person name="Visagie C.M."/>
            <person name="Spraker J."/>
            <person name="Barnes I."/>
            <person name="Buitendag C."/>
            <person name="Ceriani C."/>
            <person name="Del Mar Angel L."/>
            <person name="du Plessis D."/>
            <person name="Fuchs T."/>
            <person name="Gasser K."/>
            <person name="Kramer D."/>
            <person name="Li W."/>
            <person name="Munsamy K."/>
            <person name="Piso A."/>
            <person name="Price J.L."/>
            <person name="Sonnekus B."/>
            <person name="Thomas C."/>
            <person name="van der Nest A."/>
            <person name="van Dijk A."/>
            <person name="van Heerden A."/>
            <person name="van Vuuren N."/>
            <person name="Yilmaz N."/>
            <person name="Duong T.A."/>
            <person name="van der Merwe N.A."/>
            <person name="Wingfield M.J."/>
            <person name="Wingfield B.D."/>
        </authorList>
    </citation>
    <scope>NUCLEOTIDE SEQUENCE [LARGE SCALE GENOMIC DNA]</scope>
    <source>
        <strain evidence="2 3">CMW 18300</strain>
    </source>
</reference>
<evidence type="ECO:0000313" key="2">
    <source>
        <dbReference type="EMBL" id="KAL1868516.1"/>
    </source>
</evidence>
<dbReference type="Proteomes" id="UP001583177">
    <property type="component" value="Unassembled WGS sequence"/>
</dbReference>
<dbReference type="EMBL" id="JAWRVE010000045">
    <property type="protein sequence ID" value="KAL1868516.1"/>
    <property type="molecule type" value="Genomic_DNA"/>
</dbReference>
<gene>
    <name evidence="2" type="ORF">Daus18300_005950</name>
</gene>
<proteinExistence type="predicted"/>
<dbReference type="SUPFAM" id="SSF51621">
    <property type="entry name" value="Phosphoenolpyruvate/pyruvate domain"/>
    <property type="match status" value="1"/>
</dbReference>
<organism evidence="2 3">
    <name type="scientific">Diaporthe australafricana</name>
    <dbReference type="NCBI Taxonomy" id="127596"/>
    <lineage>
        <taxon>Eukaryota</taxon>
        <taxon>Fungi</taxon>
        <taxon>Dikarya</taxon>
        <taxon>Ascomycota</taxon>
        <taxon>Pezizomycotina</taxon>
        <taxon>Sordariomycetes</taxon>
        <taxon>Sordariomycetidae</taxon>
        <taxon>Diaporthales</taxon>
        <taxon>Diaporthaceae</taxon>
        <taxon>Diaporthe</taxon>
    </lineage>
</organism>
<sequence length="308" mass="32492">MVNRAAAKLRAQLAEKDNIVVCPGVQDGLSARVCLDEGFQNLYMTGAGTAMSVLGMPDLGLTTADDMIRNAGMIAGLDRTVPVIADADTGFGGPLMVARTVERYAAAGVAALHIEDQVATKRCGHLMGKELVDEATFEARIRAAAAARAGLDGGDGDIVIIARTDALQSLGFEAAVARLKGAVKAGADVAFLEGMTTKEQMAACVEAMAPTPCFLNMVVGGVTPLVDREEAARMGYKIVIWPCFSMTAALLAYREAAKELKEQGMNKERRNEKGELLGGIRDCFEVCGLTKYSEFDKAMGGQAFSKGV</sequence>
<dbReference type="InterPro" id="IPR015813">
    <property type="entry name" value="Pyrv/PenolPyrv_kinase-like_dom"/>
</dbReference>